<protein>
    <submittedName>
        <fullName evidence="2">Cytoskeleton-associated protein 2</fullName>
    </submittedName>
</protein>
<feature type="compositionally biased region" description="Polar residues" evidence="1">
    <location>
        <begin position="24"/>
        <end position="33"/>
    </location>
</feature>
<dbReference type="AlphaFoldDB" id="A0A0A9Y2P0"/>
<evidence type="ECO:0000256" key="1">
    <source>
        <dbReference type="SAM" id="MobiDB-lite"/>
    </source>
</evidence>
<feature type="compositionally biased region" description="Acidic residues" evidence="1">
    <location>
        <begin position="176"/>
        <end position="185"/>
    </location>
</feature>
<sequence length="210" mass="23635">DKESHPYGDNNHGTQESAVGETPPSLSKESSMPPNRETVKAQDIIKLKSVGNVTKAIPLRTFNNTKVYIPVFVPQKLIKPGNNKTQADKVKDKTPIESEGSTVSSIVKATSMLEIKNTKIKPLKYDENFTILVAKKNKVIENTKGNGTKSKRHLKRERRRAPYSYENDSGSQQYSEESEESEERDSEGSSVRDADHDYDGDYEYVRPDEL</sequence>
<reference evidence="2" key="1">
    <citation type="journal article" date="2014" name="PLoS ONE">
        <title>Transcriptome-Based Identification of ABC Transporters in the Western Tarnished Plant Bug Lygus hesperus.</title>
        <authorList>
            <person name="Hull J.J."/>
            <person name="Chaney K."/>
            <person name="Geib S.M."/>
            <person name="Fabrick J.A."/>
            <person name="Brent C.S."/>
            <person name="Walsh D."/>
            <person name="Lavine L.C."/>
        </authorList>
    </citation>
    <scope>NUCLEOTIDE SEQUENCE</scope>
</reference>
<name>A0A0A9Y2P0_LYGHE</name>
<feature type="non-terminal residue" evidence="2">
    <location>
        <position position="210"/>
    </location>
</feature>
<feature type="region of interest" description="Disordered" evidence="1">
    <location>
        <begin position="1"/>
        <end position="42"/>
    </location>
</feature>
<proteinExistence type="predicted"/>
<gene>
    <name evidence="2" type="primary">CKAP2_0</name>
    <name evidence="2" type="ORF">CM83_103385</name>
</gene>
<accession>A0A0A9Y2P0</accession>
<dbReference type="EMBL" id="GBHO01018221">
    <property type="protein sequence ID" value="JAG25383.1"/>
    <property type="molecule type" value="Transcribed_RNA"/>
</dbReference>
<reference evidence="2" key="2">
    <citation type="submission" date="2014-07" db="EMBL/GenBank/DDBJ databases">
        <authorList>
            <person name="Hull J."/>
        </authorList>
    </citation>
    <scope>NUCLEOTIDE SEQUENCE</scope>
</reference>
<evidence type="ECO:0000313" key="2">
    <source>
        <dbReference type="EMBL" id="JAG25383.1"/>
    </source>
</evidence>
<feature type="compositionally biased region" description="Basic residues" evidence="1">
    <location>
        <begin position="149"/>
        <end position="161"/>
    </location>
</feature>
<feature type="non-terminal residue" evidence="2">
    <location>
        <position position="1"/>
    </location>
</feature>
<feature type="region of interest" description="Disordered" evidence="1">
    <location>
        <begin position="142"/>
        <end position="210"/>
    </location>
</feature>
<feature type="compositionally biased region" description="Basic and acidic residues" evidence="1">
    <location>
        <begin position="186"/>
        <end position="210"/>
    </location>
</feature>
<organism evidence="2">
    <name type="scientific">Lygus hesperus</name>
    <name type="common">Western plant bug</name>
    <dbReference type="NCBI Taxonomy" id="30085"/>
    <lineage>
        <taxon>Eukaryota</taxon>
        <taxon>Metazoa</taxon>
        <taxon>Ecdysozoa</taxon>
        <taxon>Arthropoda</taxon>
        <taxon>Hexapoda</taxon>
        <taxon>Insecta</taxon>
        <taxon>Pterygota</taxon>
        <taxon>Neoptera</taxon>
        <taxon>Paraneoptera</taxon>
        <taxon>Hemiptera</taxon>
        <taxon>Heteroptera</taxon>
        <taxon>Panheteroptera</taxon>
        <taxon>Cimicomorpha</taxon>
        <taxon>Miridae</taxon>
        <taxon>Mirini</taxon>
        <taxon>Lygus</taxon>
    </lineage>
</organism>